<comment type="caution">
    <text evidence="2">The sequence shown here is derived from an EMBL/GenBank/DDBJ whole genome shotgun (WGS) entry which is preliminary data.</text>
</comment>
<accession>A0AAE0GDT9</accession>
<reference evidence="2 3" key="1">
    <citation type="journal article" date="2015" name="Genome Biol. Evol.">
        <title>Comparative Genomics of a Bacterivorous Green Alga Reveals Evolutionary Causalities and Consequences of Phago-Mixotrophic Mode of Nutrition.</title>
        <authorList>
            <person name="Burns J.A."/>
            <person name="Paasch A."/>
            <person name="Narechania A."/>
            <person name="Kim E."/>
        </authorList>
    </citation>
    <scope>NUCLEOTIDE SEQUENCE [LARGE SCALE GENOMIC DNA]</scope>
    <source>
        <strain evidence="2 3">PLY_AMNH</strain>
    </source>
</reference>
<proteinExistence type="predicted"/>
<dbReference type="AlphaFoldDB" id="A0AAE0GDT9"/>
<gene>
    <name evidence="2" type="ORF">CYMTET_15623</name>
</gene>
<keyword evidence="3" id="KW-1185">Reference proteome</keyword>
<evidence type="ECO:0000256" key="1">
    <source>
        <dbReference type="SAM" id="MobiDB-lite"/>
    </source>
</evidence>
<protein>
    <submittedName>
        <fullName evidence="2">Uncharacterized protein</fullName>
    </submittedName>
</protein>
<sequence>MGWTLGRLLYRHDGTARQGFLRLQVVPVPPEEEDPDYAPSSPPYSPGSSGDEAATGNLGDGDSLICSTNDSATAPQLRLGRPVILLRAGTGCRAATS</sequence>
<organism evidence="2 3">
    <name type="scientific">Cymbomonas tetramitiformis</name>
    <dbReference type="NCBI Taxonomy" id="36881"/>
    <lineage>
        <taxon>Eukaryota</taxon>
        <taxon>Viridiplantae</taxon>
        <taxon>Chlorophyta</taxon>
        <taxon>Pyramimonadophyceae</taxon>
        <taxon>Pyramimonadales</taxon>
        <taxon>Pyramimonadaceae</taxon>
        <taxon>Cymbomonas</taxon>
    </lineage>
</organism>
<evidence type="ECO:0000313" key="3">
    <source>
        <dbReference type="Proteomes" id="UP001190700"/>
    </source>
</evidence>
<feature type="region of interest" description="Disordered" evidence="1">
    <location>
        <begin position="27"/>
        <end position="69"/>
    </location>
</feature>
<dbReference type="EMBL" id="LGRX02006629">
    <property type="protein sequence ID" value="KAK3276294.1"/>
    <property type="molecule type" value="Genomic_DNA"/>
</dbReference>
<name>A0AAE0GDT9_9CHLO</name>
<evidence type="ECO:0000313" key="2">
    <source>
        <dbReference type="EMBL" id="KAK3276294.1"/>
    </source>
</evidence>
<dbReference type="Proteomes" id="UP001190700">
    <property type="component" value="Unassembled WGS sequence"/>
</dbReference>